<sequence>MRDEEHNREPEPVSKLKTEPWSKLSVGPRSKFSIKLDPVFFRAVIDSAEGDNRRRAYATTDRSHRTVRKSVADECVDR</sequence>
<feature type="compositionally biased region" description="Basic and acidic residues" evidence="1">
    <location>
        <begin position="1"/>
        <end position="20"/>
    </location>
</feature>
<accession>A0A4C1YTL9</accession>
<protein>
    <submittedName>
        <fullName evidence="2">Uncharacterized protein</fullName>
    </submittedName>
</protein>
<evidence type="ECO:0000256" key="1">
    <source>
        <dbReference type="SAM" id="MobiDB-lite"/>
    </source>
</evidence>
<dbReference type="EMBL" id="BGZK01001362">
    <property type="protein sequence ID" value="GBP78242.1"/>
    <property type="molecule type" value="Genomic_DNA"/>
</dbReference>
<proteinExistence type="predicted"/>
<evidence type="ECO:0000313" key="3">
    <source>
        <dbReference type="Proteomes" id="UP000299102"/>
    </source>
</evidence>
<gene>
    <name evidence="2" type="ORF">EVAR_55803_1</name>
</gene>
<reference evidence="2 3" key="1">
    <citation type="journal article" date="2019" name="Commun. Biol.">
        <title>The bagworm genome reveals a unique fibroin gene that provides high tensile strength.</title>
        <authorList>
            <person name="Kono N."/>
            <person name="Nakamura H."/>
            <person name="Ohtoshi R."/>
            <person name="Tomita M."/>
            <person name="Numata K."/>
            <person name="Arakawa K."/>
        </authorList>
    </citation>
    <scope>NUCLEOTIDE SEQUENCE [LARGE SCALE GENOMIC DNA]</scope>
</reference>
<dbReference type="AlphaFoldDB" id="A0A4C1YTL9"/>
<name>A0A4C1YTL9_EUMVA</name>
<evidence type="ECO:0000313" key="2">
    <source>
        <dbReference type="EMBL" id="GBP78242.1"/>
    </source>
</evidence>
<dbReference type="Proteomes" id="UP000299102">
    <property type="component" value="Unassembled WGS sequence"/>
</dbReference>
<keyword evidence="3" id="KW-1185">Reference proteome</keyword>
<organism evidence="2 3">
    <name type="scientific">Eumeta variegata</name>
    <name type="common">Bagworm moth</name>
    <name type="synonym">Eumeta japonica</name>
    <dbReference type="NCBI Taxonomy" id="151549"/>
    <lineage>
        <taxon>Eukaryota</taxon>
        <taxon>Metazoa</taxon>
        <taxon>Ecdysozoa</taxon>
        <taxon>Arthropoda</taxon>
        <taxon>Hexapoda</taxon>
        <taxon>Insecta</taxon>
        <taxon>Pterygota</taxon>
        <taxon>Neoptera</taxon>
        <taxon>Endopterygota</taxon>
        <taxon>Lepidoptera</taxon>
        <taxon>Glossata</taxon>
        <taxon>Ditrysia</taxon>
        <taxon>Tineoidea</taxon>
        <taxon>Psychidae</taxon>
        <taxon>Oiketicinae</taxon>
        <taxon>Eumeta</taxon>
    </lineage>
</organism>
<feature type="region of interest" description="Disordered" evidence="1">
    <location>
        <begin position="1"/>
        <end position="25"/>
    </location>
</feature>
<comment type="caution">
    <text evidence="2">The sequence shown here is derived from an EMBL/GenBank/DDBJ whole genome shotgun (WGS) entry which is preliminary data.</text>
</comment>